<dbReference type="KEGG" id="tbn:TBH_C1477"/>
<evidence type="ECO:0000256" key="1">
    <source>
        <dbReference type="SAM" id="MobiDB-lite"/>
    </source>
</evidence>
<dbReference type="GO" id="GO:0032259">
    <property type="term" value="P:methylation"/>
    <property type="evidence" value="ECO:0007669"/>
    <property type="project" value="UniProtKB-KW"/>
</dbReference>
<dbReference type="SMART" id="SM00138">
    <property type="entry name" value="MeTrc"/>
    <property type="match status" value="1"/>
</dbReference>
<name>A0A7U6GIV4_9GAMM</name>
<dbReference type="Gene3D" id="3.40.50.150">
    <property type="entry name" value="Vaccinia Virus protein VP39"/>
    <property type="match status" value="1"/>
</dbReference>
<dbReference type="Pfam" id="PF01739">
    <property type="entry name" value="CheR"/>
    <property type="match status" value="1"/>
</dbReference>
<evidence type="ECO:0000259" key="2">
    <source>
        <dbReference type="PROSITE" id="PS50123"/>
    </source>
</evidence>
<organism evidence="3 4">
    <name type="scientific">Thiolapillus brandeum</name>
    <dbReference type="NCBI Taxonomy" id="1076588"/>
    <lineage>
        <taxon>Bacteria</taxon>
        <taxon>Pseudomonadati</taxon>
        <taxon>Pseudomonadota</taxon>
        <taxon>Gammaproteobacteria</taxon>
        <taxon>Chromatiales</taxon>
        <taxon>Sedimenticolaceae</taxon>
        <taxon>Thiolapillus</taxon>
    </lineage>
</organism>
<dbReference type="EMBL" id="AP012273">
    <property type="protein sequence ID" value="BAO44398.1"/>
    <property type="molecule type" value="Genomic_DNA"/>
</dbReference>
<dbReference type="SUPFAM" id="SSF53335">
    <property type="entry name" value="S-adenosyl-L-methionine-dependent methyltransferases"/>
    <property type="match status" value="1"/>
</dbReference>
<sequence length="345" mass="38862">MADDSHEMAILVERLVTPETWFFRHYSSFQALRTPLLSLYQKYSREGRSIRLLSLGCSTGEEAYSLAIYLSHIGIAKTDYQTHALDVSERAIRIARNGLYNASSLRSDVHRQYLGTAILQSGTHYQVAADVMSRVRFFQRDVLSDKDMSDIGNYDIIFCRNLLIYFSPKYQEQVLRQVALHLNPGGLLVVSPSEAWLVSRFLQLSTVAPGIPVFCYLQSAQLDDNELIPTAASAKPKKILSSQRHSTSSGKPPSSSKKEVAELPAYRQEEDDLAQGAEAMANGEMLLAEQCFRRHLYVNPGSIESLQLMEQLFLTQGRLQDAAHCAMRRERVDQYQQAGRFNDAG</sequence>
<dbReference type="PROSITE" id="PS50123">
    <property type="entry name" value="CHER"/>
    <property type="match status" value="1"/>
</dbReference>
<dbReference type="AlphaFoldDB" id="A0A7U6GIV4"/>
<dbReference type="InterPro" id="IPR022642">
    <property type="entry name" value="CheR_C"/>
</dbReference>
<dbReference type="PANTHER" id="PTHR24422:SF10">
    <property type="entry name" value="CHEMOTAXIS PROTEIN METHYLTRANSFERASE 2"/>
    <property type="match status" value="1"/>
</dbReference>
<keyword evidence="3" id="KW-0808">Transferase</keyword>
<keyword evidence="3" id="KW-0489">Methyltransferase</keyword>
<keyword evidence="4" id="KW-1185">Reference proteome</keyword>
<accession>A0A7U6GIV4</accession>
<dbReference type="InterPro" id="IPR029063">
    <property type="entry name" value="SAM-dependent_MTases_sf"/>
</dbReference>
<feature type="compositionally biased region" description="Low complexity" evidence="1">
    <location>
        <begin position="246"/>
        <end position="255"/>
    </location>
</feature>
<evidence type="ECO:0000313" key="3">
    <source>
        <dbReference type="EMBL" id="BAO44398.1"/>
    </source>
</evidence>
<dbReference type="PANTHER" id="PTHR24422">
    <property type="entry name" value="CHEMOTAXIS PROTEIN METHYLTRANSFERASE"/>
    <property type="match status" value="1"/>
</dbReference>
<reference evidence="3 4" key="1">
    <citation type="journal article" date="2014" name="PLoS ONE">
        <title>Physiological and genomic features of a novel sulfur-oxidizing gammaproteobacterium belonging to a previously uncultivated symbiotic lineage isolated from a hydrothermal vent.</title>
        <authorList>
            <person name="Nunoura T."/>
            <person name="Takaki Y."/>
            <person name="Kazama H."/>
            <person name="Kakuta J."/>
            <person name="Shimamura S."/>
            <person name="Makita H."/>
            <person name="Hirai M."/>
            <person name="Miyazaki M."/>
            <person name="Takai K."/>
        </authorList>
    </citation>
    <scope>NUCLEOTIDE SEQUENCE [LARGE SCALE GENOMIC DNA]</scope>
    <source>
        <strain evidence="3 4">Hiromi1</strain>
    </source>
</reference>
<feature type="domain" description="CheR-type methyltransferase" evidence="2">
    <location>
        <begin position="1"/>
        <end position="195"/>
    </location>
</feature>
<evidence type="ECO:0000313" key="4">
    <source>
        <dbReference type="Proteomes" id="UP000031631"/>
    </source>
</evidence>
<dbReference type="GO" id="GO:0008757">
    <property type="term" value="F:S-adenosylmethionine-dependent methyltransferase activity"/>
    <property type="evidence" value="ECO:0007669"/>
    <property type="project" value="InterPro"/>
</dbReference>
<dbReference type="Proteomes" id="UP000031631">
    <property type="component" value="Chromosome"/>
</dbReference>
<dbReference type="InterPro" id="IPR050903">
    <property type="entry name" value="Bact_Chemotaxis_MeTrfase"/>
</dbReference>
<proteinExistence type="predicted"/>
<gene>
    <name evidence="3" type="ORF">TBH_C1477</name>
</gene>
<dbReference type="CDD" id="cd02440">
    <property type="entry name" value="AdoMet_MTases"/>
    <property type="match status" value="1"/>
</dbReference>
<dbReference type="InterPro" id="IPR000780">
    <property type="entry name" value="CheR_MeTrfase"/>
</dbReference>
<protein>
    <submittedName>
        <fullName evidence="3">Chemotaxis protein methyltransferase CheR</fullName>
    </submittedName>
</protein>
<feature type="region of interest" description="Disordered" evidence="1">
    <location>
        <begin position="235"/>
        <end position="262"/>
    </location>
</feature>
<dbReference type="PRINTS" id="PR00996">
    <property type="entry name" value="CHERMTFRASE"/>
</dbReference>